<name>A0A7S7M7I0_9ACTN</name>
<gene>
    <name evidence="1" type="ORF">INP52_07070</name>
</gene>
<keyword evidence="2" id="KW-1185">Reference proteome</keyword>
<sequence>METPEQILAYSALSKTARTRSGVCLHCNCNDFYLVPGTDKAICCACGLEGTISVADGAVEITYPEDQLHRVHDVLSGKELHGKDIAENEGRLAQMKKTDAYKARVAHYRDAIAPTAPSRA</sequence>
<reference evidence="1 2" key="1">
    <citation type="submission" date="2020-10" db="EMBL/GenBank/DDBJ databases">
        <title>Olsenella immobilis sp.nov., isolated from the mud in a fermentation cellar used for the production of Chinese strong-flavoured liquor.</title>
        <authorList>
            <person name="Lu L."/>
        </authorList>
    </citation>
    <scope>NUCLEOTIDE SEQUENCE [LARGE SCALE GENOMIC DNA]</scope>
    <source>
        <strain evidence="1 2">LZLJ-2</strain>
    </source>
</reference>
<evidence type="ECO:0000313" key="2">
    <source>
        <dbReference type="Proteomes" id="UP000593735"/>
    </source>
</evidence>
<dbReference type="AlphaFoldDB" id="A0A7S7M7I0"/>
<evidence type="ECO:0000313" key="1">
    <source>
        <dbReference type="EMBL" id="QOY60175.1"/>
    </source>
</evidence>
<organism evidence="1 2">
    <name type="scientific">Thermophilibacter immobilis</name>
    <dbReference type="NCBI Taxonomy" id="2779519"/>
    <lineage>
        <taxon>Bacteria</taxon>
        <taxon>Bacillati</taxon>
        <taxon>Actinomycetota</taxon>
        <taxon>Coriobacteriia</taxon>
        <taxon>Coriobacteriales</taxon>
        <taxon>Atopobiaceae</taxon>
        <taxon>Thermophilibacter</taxon>
    </lineage>
</organism>
<proteinExistence type="predicted"/>
<dbReference type="RefSeq" id="WP_194370346.1">
    <property type="nucleotide sequence ID" value="NZ_CP063767.1"/>
</dbReference>
<dbReference type="EMBL" id="CP063767">
    <property type="protein sequence ID" value="QOY60175.1"/>
    <property type="molecule type" value="Genomic_DNA"/>
</dbReference>
<accession>A0A7S7M7I0</accession>
<dbReference type="Proteomes" id="UP000593735">
    <property type="component" value="Chromosome"/>
</dbReference>
<protein>
    <submittedName>
        <fullName evidence="1">Uncharacterized protein</fullName>
    </submittedName>
</protein>
<dbReference type="KEGG" id="tio:INP52_07070"/>